<comment type="caution">
    <text evidence="1">The sequence shown here is derived from an EMBL/GenBank/DDBJ whole genome shotgun (WGS) entry which is preliminary data.</text>
</comment>
<name>A0A822YZX6_NELNU</name>
<proteinExistence type="predicted"/>
<accession>A0A822YZX6</accession>
<evidence type="ECO:0000313" key="2">
    <source>
        <dbReference type="Proteomes" id="UP000607653"/>
    </source>
</evidence>
<dbReference type="EMBL" id="DUZY01000004">
    <property type="protein sequence ID" value="DAD36809.1"/>
    <property type="molecule type" value="Genomic_DNA"/>
</dbReference>
<dbReference type="AlphaFoldDB" id="A0A822YZX6"/>
<keyword evidence="2" id="KW-1185">Reference proteome</keyword>
<gene>
    <name evidence="1" type="ORF">HUJ06_007450</name>
</gene>
<protein>
    <submittedName>
        <fullName evidence="1">Uncharacterized protein</fullName>
    </submittedName>
</protein>
<dbReference type="Proteomes" id="UP000607653">
    <property type="component" value="Unassembled WGS sequence"/>
</dbReference>
<sequence>MFVSIAPYLTASFSQEHNSGAILIKIKINGKLEWKVGTFGSPEAIISTSTVRLISPLAVETQGFPLERPSSTNWYNPMASMSKLSTLKSEVSNRR</sequence>
<evidence type="ECO:0000313" key="1">
    <source>
        <dbReference type="EMBL" id="DAD36809.1"/>
    </source>
</evidence>
<organism evidence="1 2">
    <name type="scientific">Nelumbo nucifera</name>
    <name type="common">Sacred lotus</name>
    <dbReference type="NCBI Taxonomy" id="4432"/>
    <lineage>
        <taxon>Eukaryota</taxon>
        <taxon>Viridiplantae</taxon>
        <taxon>Streptophyta</taxon>
        <taxon>Embryophyta</taxon>
        <taxon>Tracheophyta</taxon>
        <taxon>Spermatophyta</taxon>
        <taxon>Magnoliopsida</taxon>
        <taxon>Proteales</taxon>
        <taxon>Nelumbonaceae</taxon>
        <taxon>Nelumbo</taxon>
    </lineage>
</organism>
<reference evidence="1 2" key="1">
    <citation type="journal article" date="2020" name="Mol. Biol. Evol.">
        <title>Distinct Expression and Methylation Patterns for Genes with Different Fates following a Single Whole-Genome Duplication in Flowering Plants.</title>
        <authorList>
            <person name="Shi T."/>
            <person name="Rahmani R.S."/>
            <person name="Gugger P.F."/>
            <person name="Wang M."/>
            <person name="Li H."/>
            <person name="Zhang Y."/>
            <person name="Li Z."/>
            <person name="Wang Q."/>
            <person name="Van de Peer Y."/>
            <person name="Marchal K."/>
            <person name="Chen J."/>
        </authorList>
    </citation>
    <scope>NUCLEOTIDE SEQUENCE [LARGE SCALE GENOMIC DNA]</scope>
    <source>
        <tissue evidence="1">Leaf</tissue>
    </source>
</reference>